<dbReference type="OrthoDB" id="6540183at2"/>
<dbReference type="AlphaFoldDB" id="A0A1I5ARG7"/>
<proteinExistence type="predicted"/>
<accession>A0A1I5ARG7</accession>
<evidence type="ECO:0000313" key="2">
    <source>
        <dbReference type="Proteomes" id="UP000198968"/>
    </source>
</evidence>
<evidence type="ECO:0008006" key="3">
    <source>
        <dbReference type="Google" id="ProtNLM"/>
    </source>
</evidence>
<sequence length="72" mass="8043">MSNRIQGPHENVLKIVGRAVLTLHIHGESLSADKIASMIACYAEDEPCDQEDRRLYALAMELMSNDKWAKSA</sequence>
<dbReference type="Proteomes" id="UP000198968">
    <property type="component" value="Unassembled WGS sequence"/>
</dbReference>
<gene>
    <name evidence="1" type="ORF">SAMN05428971_2129</name>
</gene>
<name>A0A1I5ARG7_9GAMM</name>
<keyword evidence="2" id="KW-1185">Reference proteome</keyword>
<reference evidence="2" key="1">
    <citation type="submission" date="2016-10" db="EMBL/GenBank/DDBJ databases">
        <authorList>
            <person name="Varghese N."/>
            <person name="Submissions S."/>
        </authorList>
    </citation>
    <scope>NUCLEOTIDE SEQUENCE [LARGE SCALE GENOMIC DNA]</scope>
    <source>
        <strain evidence="2">OV426</strain>
    </source>
</reference>
<dbReference type="EMBL" id="FOVG01000001">
    <property type="protein sequence ID" value="SFN64779.1"/>
    <property type="molecule type" value="Genomic_DNA"/>
</dbReference>
<protein>
    <recommendedName>
        <fullName evidence="3">Biofilm development protein YmgB/AriR</fullName>
    </recommendedName>
</protein>
<evidence type="ECO:0000313" key="1">
    <source>
        <dbReference type="EMBL" id="SFN64779.1"/>
    </source>
</evidence>
<organism evidence="1 2">
    <name type="scientific">Candidatus Pantoea varia</name>
    <dbReference type="NCBI Taxonomy" id="1881036"/>
    <lineage>
        <taxon>Bacteria</taxon>
        <taxon>Pseudomonadati</taxon>
        <taxon>Pseudomonadota</taxon>
        <taxon>Gammaproteobacteria</taxon>
        <taxon>Enterobacterales</taxon>
        <taxon>Erwiniaceae</taxon>
        <taxon>Pantoea</taxon>
    </lineage>
</organism>